<dbReference type="Gene3D" id="3.20.20.450">
    <property type="entry name" value="EAL domain"/>
    <property type="match status" value="1"/>
</dbReference>
<evidence type="ECO:0000259" key="2">
    <source>
        <dbReference type="PROSITE" id="PS50887"/>
    </source>
</evidence>
<dbReference type="CDD" id="cd01949">
    <property type="entry name" value="GGDEF"/>
    <property type="match status" value="1"/>
</dbReference>
<evidence type="ECO:0000259" key="1">
    <source>
        <dbReference type="PROSITE" id="PS50883"/>
    </source>
</evidence>
<dbReference type="InterPro" id="IPR029787">
    <property type="entry name" value="Nucleotide_cyclase"/>
</dbReference>
<evidence type="ECO:0000313" key="4">
    <source>
        <dbReference type="Proteomes" id="UP000249682"/>
    </source>
</evidence>
<feature type="domain" description="EAL" evidence="1">
    <location>
        <begin position="346"/>
        <end position="602"/>
    </location>
</feature>
<dbReference type="PROSITE" id="PS50887">
    <property type="entry name" value="GGDEF"/>
    <property type="match status" value="1"/>
</dbReference>
<dbReference type="SMART" id="SM00065">
    <property type="entry name" value="GAF"/>
    <property type="match status" value="1"/>
</dbReference>
<gene>
    <name evidence="3" type="ORF">DIJ64_09620</name>
</gene>
<dbReference type="CDD" id="cd01948">
    <property type="entry name" value="EAL"/>
    <property type="match status" value="1"/>
</dbReference>
<accession>A0AAD0P924</accession>
<dbReference type="RefSeq" id="WP_064430413.1">
    <property type="nucleotide sequence ID" value="NZ_CP029543.1"/>
</dbReference>
<dbReference type="PROSITE" id="PS50883">
    <property type="entry name" value="EAL"/>
    <property type="match status" value="1"/>
</dbReference>
<dbReference type="AlphaFoldDB" id="A0AAD0P924"/>
<dbReference type="InterPro" id="IPR052155">
    <property type="entry name" value="Biofilm_reg_signaling"/>
</dbReference>
<dbReference type="InterPro" id="IPR003018">
    <property type="entry name" value="GAF"/>
</dbReference>
<name>A0AAD0P924_MYCLR</name>
<dbReference type="Gene3D" id="3.30.70.270">
    <property type="match status" value="1"/>
</dbReference>
<dbReference type="InterPro" id="IPR001633">
    <property type="entry name" value="EAL_dom"/>
</dbReference>
<feature type="domain" description="GGDEF" evidence="2">
    <location>
        <begin position="207"/>
        <end position="340"/>
    </location>
</feature>
<dbReference type="InterPro" id="IPR000160">
    <property type="entry name" value="GGDEF_dom"/>
</dbReference>
<dbReference type="InterPro" id="IPR043128">
    <property type="entry name" value="Rev_trsase/Diguanyl_cyclase"/>
</dbReference>
<dbReference type="SUPFAM" id="SSF55781">
    <property type="entry name" value="GAF domain-like"/>
    <property type="match status" value="1"/>
</dbReference>
<dbReference type="NCBIfam" id="TIGR00254">
    <property type="entry name" value="GGDEF"/>
    <property type="match status" value="1"/>
</dbReference>
<dbReference type="PANTHER" id="PTHR44757">
    <property type="entry name" value="DIGUANYLATE CYCLASE DGCP"/>
    <property type="match status" value="1"/>
</dbReference>
<proteinExistence type="predicted"/>
<dbReference type="SUPFAM" id="SSF55073">
    <property type="entry name" value="Nucleotide cyclase"/>
    <property type="match status" value="1"/>
</dbReference>
<dbReference type="InterPro" id="IPR035919">
    <property type="entry name" value="EAL_sf"/>
</dbReference>
<dbReference type="SMART" id="SM00267">
    <property type="entry name" value="GGDEF"/>
    <property type="match status" value="1"/>
</dbReference>
<dbReference type="Gene3D" id="3.30.450.40">
    <property type="match status" value="1"/>
</dbReference>
<dbReference type="PANTHER" id="PTHR44757:SF2">
    <property type="entry name" value="BIOFILM ARCHITECTURE MAINTENANCE PROTEIN MBAA"/>
    <property type="match status" value="1"/>
</dbReference>
<sequence length="626" mass="67642">MTRSLDELVTRVASKLMAATAATAVTISEGVLAILVEHFGVDVSFLRHNNHDIHATKLIVEWPPRDYVPDPDPIGVVYFADADPVFAMAEYLKEPAVLRPEPANADYQRRIEEGASVPAVSLACVPLLSGEITTGVLGFVKYGDREWHDDELRALQAIATLFAQLQARIVAEEQLRYLAEHDDLTGLLNRRALIAHLDERLADGQRGPVTLLFLGLDRLKAVNDYLGHNAGDRLIEVFADRLREAAESLTVIARFGGDEFVVVPAESVSVDVAESFAHRLQTRLQKQVVIDGEILTRTVSIGVATGLPGRDTTSDLLRWADHAALSAKSDGSKVVVLDHGISAQHTLRTEVELHLAGMIDTDLVLHYLPEVDMSTGKVLGTEALVRWQHPTRGLLFPDSFIPVAESINLAGKLGRMVMHSACAEFSRWRSAGVGLDALLRINVSPVQLVAEGFVDNVAGTLDEFGLDGSMVCLEITENVVVQNIDATRKTLAGLKEVGVHLAIDDFGTGYSVLTHLKSLPVDTIKIDKSFVAELGSNASDLAIVRAIMALAKEFELEVVAEGVETAVAAQVLLELGCNRAQGFLLSRPVDGAAMESLLAKGVIPMALGTCQSPEPSEHQPMVCSGR</sequence>
<protein>
    <submittedName>
        <fullName evidence="3">GGDEF domain-containing protein</fullName>
    </submittedName>
</protein>
<evidence type="ECO:0000313" key="3">
    <source>
        <dbReference type="EMBL" id="AWV48218.1"/>
    </source>
</evidence>
<dbReference type="Proteomes" id="UP000249682">
    <property type="component" value="Chromosome"/>
</dbReference>
<dbReference type="SMART" id="SM00052">
    <property type="entry name" value="EAL"/>
    <property type="match status" value="1"/>
</dbReference>
<dbReference type="Pfam" id="PF00990">
    <property type="entry name" value="GGDEF"/>
    <property type="match status" value="1"/>
</dbReference>
<organism evidence="3 4">
    <name type="scientific">Mycobacterium leprae</name>
    <dbReference type="NCBI Taxonomy" id="1769"/>
    <lineage>
        <taxon>Bacteria</taxon>
        <taxon>Bacillati</taxon>
        <taxon>Actinomycetota</taxon>
        <taxon>Actinomycetes</taxon>
        <taxon>Mycobacteriales</taxon>
        <taxon>Mycobacteriaceae</taxon>
        <taxon>Mycobacterium</taxon>
    </lineage>
</organism>
<dbReference type="Pfam" id="PF01590">
    <property type="entry name" value="GAF"/>
    <property type="match status" value="1"/>
</dbReference>
<dbReference type="SUPFAM" id="SSF141868">
    <property type="entry name" value="EAL domain-like"/>
    <property type="match status" value="1"/>
</dbReference>
<reference evidence="3 4" key="1">
    <citation type="submission" date="2018-05" db="EMBL/GenBank/DDBJ databases">
        <title>Evolution of small genomes with special reference to Mycobacterium leprae.</title>
        <authorList>
            <person name="Mohanty P.S."/>
            <person name="Bansal A.K."/>
            <person name="Gupta U.D."/>
            <person name="Naaz F."/>
            <person name="Dwivedi V.D."/>
            <person name="Singh H."/>
            <person name="Gupta G."/>
            <person name="Sharma S."/>
            <person name="Arora M."/>
        </authorList>
    </citation>
    <scope>NUCLEOTIDE SEQUENCE [LARGE SCALE GENOMIC DNA]</scope>
    <source>
        <strain evidence="3 4">MRHRU-235-G</strain>
    </source>
</reference>
<dbReference type="EMBL" id="CP029543">
    <property type="protein sequence ID" value="AWV48218.1"/>
    <property type="molecule type" value="Genomic_DNA"/>
</dbReference>
<dbReference type="Pfam" id="PF00563">
    <property type="entry name" value="EAL"/>
    <property type="match status" value="1"/>
</dbReference>
<dbReference type="InterPro" id="IPR029016">
    <property type="entry name" value="GAF-like_dom_sf"/>
</dbReference>